<reference evidence="1 2" key="1">
    <citation type="journal article" date="2016" name="Nat. Commun.">
        <title>Thousands of microbial genomes shed light on interconnected biogeochemical processes in an aquifer system.</title>
        <authorList>
            <person name="Anantharaman K."/>
            <person name="Brown C.T."/>
            <person name="Hug L.A."/>
            <person name="Sharon I."/>
            <person name="Castelle C.J."/>
            <person name="Probst A.J."/>
            <person name="Thomas B.C."/>
            <person name="Singh A."/>
            <person name="Wilkins M.J."/>
            <person name="Karaoz U."/>
            <person name="Brodie E.L."/>
            <person name="Williams K.H."/>
            <person name="Hubbard S.S."/>
            <person name="Banfield J.F."/>
        </authorList>
    </citation>
    <scope>NUCLEOTIDE SEQUENCE [LARGE SCALE GENOMIC DNA]</scope>
</reference>
<dbReference type="Proteomes" id="UP000177372">
    <property type="component" value="Unassembled WGS sequence"/>
</dbReference>
<accession>A0A1F6F1D6</accession>
<organism evidence="1 2">
    <name type="scientific">Candidatus Kaiserbacteria bacterium RIFCSPLOWO2_01_FULL_54_13</name>
    <dbReference type="NCBI Taxonomy" id="1798512"/>
    <lineage>
        <taxon>Bacteria</taxon>
        <taxon>Candidatus Kaiseribacteriota</taxon>
    </lineage>
</organism>
<evidence type="ECO:0000313" key="1">
    <source>
        <dbReference type="EMBL" id="OGG79675.1"/>
    </source>
</evidence>
<proteinExistence type="predicted"/>
<dbReference type="STRING" id="1798512.A3A39_01745"/>
<dbReference type="EMBL" id="MFLZ01000021">
    <property type="protein sequence ID" value="OGG79675.1"/>
    <property type="molecule type" value="Genomic_DNA"/>
</dbReference>
<name>A0A1F6F1D6_9BACT</name>
<dbReference type="Gene3D" id="3.30.2310.20">
    <property type="entry name" value="RelE-like"/>
    <property type="match status" value="1"/>
</dbReference>
<protein>
    <recommendedName>
        <fullName evidence="3">Cytotoxin</fullName>
    </recommendedName>
</protein>
<evidence type="ECO:0000313" key="2">
    <source>
        <dbReference type="Proteomes" id="UP000177372"/>
    </source>
</evidence>
<dbReference type="AlphaFoldDB" id="A0A1F6F1D6"/>
<comment type="caution">
    <text evidence="1">The sequence shown here is derived from an EMBL/GenBank/DDBJ whole genome shotgun (WGS) entry which is preliminary data.</text>
</comment>
<gene>
    <name evidence="1" type="ORF">A3A39_01745</name>
</gene>
<dbReference type="SUPFAM" id="SSF143011">
    <property type="entry name" value="RelE-like"/>
    <property type="match status" value="1"/>
</dbReference>
<dbReference type="InterPro" id="IPR035093">
    <property type="entry name" value="RelE/ParE_toxin_dom_sf"/>
</dbReference>
<sequence>MHLVVRTDDFKRALTRLPSRIRELCDRQLAILESDWRDPRLHTKKLRLRDEIYSFRITSSYRAQFYFSVENRIIVFDVDHRKDAYRKRRR</sequence>
<evidence type="ECO:0008006" key="3">
    <source>
        <dbReference type="Google" id="ProtNLM"/>
    </source>
</evidence>